<dbReference type="PANTHER" id="PTHR43060:SF17">
    <property type="entry name" value="L-THREONATE DEHYDROGENASE"/>
    <property type="match status" value="1"/>
</dbReference>
<protein>
    <recommendedName>
        <fullName evidence="4">3-hydroxyisobutyrate dehydrogenase</fullName>
    </recommendedName>
</protein>
<sequence>MELVQSFHNEALSVGKALLASNDDTNHPPKRLSEAITSNTDVVILVLVNEGQCDSVCFGGGGENVLGLLKEGSCVILCSTVTATWAINASTQFQTKNIHFVDCPISGGPARAATGDLSIFASGDAASLDVAMPLLKAAGKEVHIVPGGVGMGSTVKMVHQLLAGVHIAAAAEALALAAKAGIDVNQMYKIVNGAAGASWMFGDRGTRMIDSTNTEVKSALGIFVKDLDIVYSEAKKMMSPTPLASAALQQFICGAGMGLGRKDDSQVVKVYERITGVPVGGSGSGGGKTAASEEVEKGVKKNVTVIGIGAMGGGIARSILSCEEVCTVVGYDRSEELMENFHKEAIAVGKGASTTALPTELDQAVTKKTNVVVIVLVNEAQCEDVCFGGGGKGTNLLTCLQEGSCVILCSTVSATWTRKACKQFQSKGILFVDSPISGGPARAKTGDLSMFVSGDDSSLRAAMPILKSAGRHEEVHIIEGGAGMGSTVKMVHQLLAGVHIACAAEALALAAKAGVDVEQMYDIVNGAAGASWMFTDRGKRMIGSTEPEVKSALSIFVKDLDIVYSEAKALQSPIPIASVALQQFINGVGLGLAMKDDSQVVKVYESVTNIPVGKWSRMK</sequence>
<dbReference type="InterPro" id="IPR006115">
    <property type="entry name" value="6PGDH_NADP-bd"/>
</dbReference>
<dbReference type="AlphaFoldDB" id="A0A7S1YP38"/>
<reference evidence="3" key="1">
    <citation type="submission" date="2021-01" db="EMBL/GenBank/DDBJ databases">
        <authorList>
            <person name="Corre E."/>
            <person name="Pelletier E."/>
            <person name="Niang G."/>
            <person name="Scheremetjew M."/>
            <person name="Finn R."/>
            <person name="Kale V."/>
            <person name="Holt S."/>
            <person name="Cochrane G."/>
            <person name="Meng A."/>
            <person name="Brown T."/>
            <person name="Cohen L."/>
        </authorList>
    </citation>
    <scope>NUCLEOTIDE SEQUENCE</scope>
    <source>
        <strain evidence="3">Pop2</strain>
    </source>
</reference>
<dbReference type="InterPro" id="IPR013328">
    <property type="entry name" value="6PGD_dom2"/>
</dbReference>
<feature type="domain" description="3-hydroxyisobutyrate dehydrogenase-like NAD-binding" evidence="2">
    <location>
        <begin position="483"/>
        <end position="604"/>
    </location>
</feature>
<dbReference type="InterPro" id="IPR036291">
    <property type="entry name" value="NAD(P)-bd_dom_sf"/>
</dbReference>
<evidence type="ECO:0000259" key="1">
    <source>
        <dbReference type="Pfam" id="PF03446"/>
    </source>
</evidence>
<dbReference type="Pfam" id="PF03446">
    <property type="entry name" value="NAD_binding_2"/>
    <property type="match status" value="2"/>
</dbReference>
<gene>
    <name evidence="3" type="ORF">DBRI1063_LOCUS215</name>
</gene>
<proteinExistence type="predicted"/>
<organism evidence="3">
    <name type="scientific">Ditylum brightwellii</name>
    <dbReference type="NCBI Taxonomy" id="49249"/>
    <lineage>
        <taxon>Eukaryota</taxon>
        <taxon>Sar</taxon>
        <taxon>Stramenopiles</taxon>
        <taxon>Ochrophyta</taxon>
        <taxon>Bacillariophyta</taxon>
        <taxon>Mediophyceae</taxon>
        <taxon>Lithodesmiophycidae</taxon>
        <taxon>Lithodesmiales</taxon>
        <taxon>Lithodesmiaceae</taxon>
        <taxon>Ditylum</taxon>
    </lineage>
</organism>
<dbReference type="PANTHER" id="PTHR43060">
    <property type="entry name" value="3-HYDROXYISOBUTYRATE DEHYDROGENASE-LIKE 1, MITOCHONDRIAL-RELATED"/>
    <property type="match status" value="1"/>
</dbReference>
<dbReference type="SUPFAM" id="SSF48179">
    <property type="entry name" value="6-phosphogluconate dehydrogenase C-terminal domain-like"/>
    <property type="match status" value="2"/>
</dbReference>
<feature type="domain" description="3-hydroxyisobutyrate dehydrogenase-like NAD-binding" evidence="2">
    <location>
        <begin position="150"/>
        <end position="271"/>
    </location>
</feature>
<feature type="domain" description="6-phosphogluconate dehydrogenase NADP-binding" evidence="1">
    <location>
        <begin position="303"/>
        <end position="471"/>
    </location>
</feature>
<dbReference type="Pfam" id="PF14833">
    <property type="entry name" value="NAD_binding_11"/>
    <property type="match status" value="2"/>
</dbReference>
<dbReference type="Gene3D" id="1.10.1040.10">
    <property type="entry name" value="N-(1-d-carboxylethyl)-l-norvaline Dehydrogenase, domain 2"/>
    <property type="match status" value="2"/>
</dbReference>
<feature type="domain" description="6-phosphogluconate dehydrogenase NADP-binding" evidence="1">
    <location>
        <begin position="34"/>
        <end position="143"/>
    </location>
</feature>
<dbReference type="SUPFAM" id="SSF51735">
    <property type="entry name" value="NAD(P)-binding Rossmann-fold domains"/>
    <property type="match status" value="2"/>
</dbReference>
<dbReference type="InterPro" id="IPR029154">
    <property type="entry name" value="HIBADH-like_NADP-bd"/>
</dbReference>
<dbReference type="Gene3D" id="3.40.50.720">
    <property type="entry name" value="NAD(P)-binding Rossmann-like Domain"/>
    <property type="match status" value="2"/>
</dbReference>
<evidence type="ECO:0000313" key="3">
    <source>
        <dbReference type="EMBL" id="CAD9313809.1"/>
    </source>
</evidence>
<dbReference type="GO" id="GO:0050661">
    <property type="term" value="F:NADP binding"/>
    <property type="evidence" value="ECO:0007669"/>
    <property type="project" value="InterPro"/>
</dbReference>
<name>A0A7S1YP38_9STRA</name>
<evidence type="ECO:0000259" key="2">
    <source>
        <dbReference type="Pfam" id="PF14833"/>
    </source>
</evidence>
<dbReference type="GO" id="GO:0051287">
    <property type="term" value="F:NAD binding"/>
    <property type="evidence" value="ECO:0007669"/>
    <property type="project" value="InterPro"/>
</dbReference>
<dbReference type="EMBL" id="HBGN01000374">
    <property type="protein sequence ID" value="CAD9313809.1"/>
    <property type="molecule type" value="Transcribed_RNA"/>
</dbReference>
<evidence type="ECO:0008006" key="4">
    <source>
        <dbReference type="Google" id="ProtNLM"/>
    </source>
</evidence>
<accession>A0A7S1YP38</accession>
<dbReference type="InterPro" id="IPR008927">
    <property type="entry name" value="6-PGluconate_DH-like_C_sf"/>
</dbReference>